<dbReference type="EMBL" id="UINC01009477">
    <property type="protein sequence ID" value="SVA42497.1"/>
    <property type="molecule type" value="Genomic_DNA"/>
</dbReference>
<evidence type="ECO:0000313" key="1">
    <source>
        <dbReference type="EMBL" id="SVA42497.1"/>
    </source>
</evidence>
<name>A0A381VS90_9ZZZZ</name>
<organism evidence="1">
    <name type="scientific">marine metagenome</name>
    <dbReference type="NCBI Taxonomy" id="408172"/>
    <lineage>
        <taxon>unclassified sequences</taxon>
        <taxon>metagenomes</taxon>
        <taxon>ecological metagenomes</taxon>
    </lineage>
</organism>
<protein>
    <recommendedName>
        <fullName evidence="2">Regulatory protein RecX</fullName>
    </recommendedName>
</protein>
<gene>
    <name evidence="1" type="ORF">METZ01_LOCUS95351</name>
</gene>
<dbReference type="AlphaFoldDB" id="A0A381VS90"/>
<sequence>MLKRKGYIEDDIVPVLDKLDSKGYMDDKAFAKMYASYLIKKKSLGRMAVKHKFSQHQIPHDLLNSILDELYVTYPPEKMVQQIMDKRISVRGNSLKEMKKLVNLLKRKGFRWQDIEPILNTVKWGP</sequence>
<accession>A0A381VS90</accession>
<reference evidence="1" key="1">
    <citation type="submission" date="2018-05" db="EMBL/GenBank/DDBJ databases">
        <authorList>
            <person name="Lanie J.A."/>
            <person name="Ng W.-L."/>
            <person name="Kazmierczak K.M."/>
            <person name="Andrzejewski T.M."/>
            <person name="Davidsen T.M."/>
            <person name="Wayne K.J."/>
            <person name="Tettelin H."/>
            <person name="Glass J.I."/>
            <person name="Rusch D."/>
            <person name="Podicherti R."/>
            <person name="Tsui H.-C.T."/>
            <person name="Winkler M.E."/>
        </authorList>
    </citation>
    <scope>NUCLEOTIDE SEQUENCE</scope>
</reference>
<proteinExistence type="predicted"/>
<evidence type="ECO:0008006" key="2">
    <source>
        <dbReference type="Google" id="ProtNLM"/>
    </source>
</evidence>